<sequence length="67" mass="7603">LDMDVIDVSWMDNNVPFLRHNFWNINRGMIDDLRDILCTKGRGRHLPAPMTPRSGNVGCFLGGPSYV</sequence>
<reference evidence="1" key="2">
    <citation type="submission" date="2024-10" db="UniProtKB">
        <authorList>
            <consortium name="EnsemblProtists"/>
        </authorList>
    </citation>
    <scope>IDENTIFICATION</scope>
</reference>
<protein>
    <submittedName>
        <fullName evidence="1">Uncharacterized protein</fullName>
    </submittedName>
</protein>
<name>A0A0D3KSG6_EMIH1</name>
<reference evidence="2" key="1">
    <citation type="journal article" date="2013" name="Nature">
        <title>Pan genome of the phytoplankton Emiliania underpins its global distribution.</title>
        <authorList>
            <person name="Read B.A."/>
            <person name="Kegel J."/>
            <person name="Klute M.J."/>
            <person name="Kuo A."/>
            <person name="Lefebvre S.C."/>
            <person name="Maumus F."/>
            <person name="Mayer C."/>
            <person name="Miller J."/>
            <person name="Monier A."/>
            <person name="Salamov A."/>
            <person name="Young J."/>
            <person name="Aguilar M."/>
            <person name="Claverie J.M."/>
            <person name="Frickenhaus S."/>
            <person name="Gonzalez K."/>
            <person name="Herman E.K."/>
            <person name="Lin Y.C."/>
            <person name="Napier J."/>
            <person name="Ogata H."/>
            <person name="Sarno A.F."/>
            <person name="Shmutz J."/>
            <person name="Schroeder D."/>
            <person name="de Vargas C."/>
            <person name="Verret F."/>
            <person name="von Dassow P."/>
            <person name="Valentin K."/>
            <person name="Van de Peer Y."/>
            <person name="Wheeler G."/>
            <person name="Dacks J.B."/>
            <person name="Delwiche C.F."/>
            <person name="Dyhrman S.T."/>
            <person name="Glockner G."/>
            <person name="John U."/>
            <person name="Richards T."/>
            <person name="Worden A.Z."/>
            <person name="Zhang X."/>
            <person name="Grigoriev I.V."/>
            <person name="Allen A.E."/>
            <person name="Bidle K."/>
            <person name="Borodovsky M."/>
            <person name="Bowler C."/>
            <person name="Brownlee C."/>
            <person name="Cock J.M."/>
            <person name="Elias M."/>
            <person name="Gladyshev V.N."/>
            <person name="Groth M."/>
            <person name="Guda C."/>
            <person name="Hadaegh A."/>
            <person name="Iglesias-Rodriguez M.D."/>
            <person name="Jenkins J."/>
            <person name="Jones B.M."/>
            <person name="Lawson T."/>
            <person name="Leese F."/>
            <person name="Lindquist E."/>
            <person name="Lobanov A."/>
            <person name="Lomsadze A."/>
            <person name="Malik S.B."/>
            <person name="Marsh M.E."/>
            <person name="Mackinder L."/>
            <person name="Mock T."/>
            <person name="Mueller-Roeber B."/>
            <person name="Pagarete A."/>
            <person name="Parker M."/>
            <person name="Probert I."/>
            <person name="Quesneville H."/>
            <person name="Raines C."/>
            <person name="Rensing S.A."/>
            <person name="Riano-Pachon D.M."/>
            <person name="Richier S."/>
            <person name="Rokitta S."/>
            <person name="Shiraiwa Y."/>
            <person name="Soanes D.M."/>
            <person name="van der Giezen M."/>
            <person name="Wahlund T.M."/>
            <person name="Williams B."/>
            <person name="Wilson W."/>
            <person name="Wolfe G."/>
            <person name="Wurch L.L."/>
        </authorList>
    </citation>
    <scope>NUCLEOTIDE SEQUENCE</scope>
</reference>
<dbReference type="PaxDb" id="2903-EOD38701"/>
<dbReference type="EnsemblProtists" id="EOD38701">
    <property type="protein sequence ID" value="EOD38701"/>
    <property type="gene ID" value="EMIHUDRAFT_50643"/>
</dbReference>
<evidence type="ECO:0000313" key="2">
    <source>
        <dbReference type="Proteomes" id="UP000013827"/>
    </source>
</evidence>
<keyword evidence="2" id="KW-1185">Reference proteome</keyword>
<dbReference type="Proteomes" id="UP000013827">
    <property type="component" value="Unassembled WGS sequence"/>
</dbReference>
<dbReference type="STRING" id="2903.R1FSN6"/>
<organism evidence="1 2">
    <name type="scientific">Emiliania huxleyi (strain CCMP1516)</name>
    <dbReference type="NCBI Taxonomy" id="280463"/>
    <lineage>
        <taxon>Eukaryota</taxon>
        <taxon>Haptista</taxon>
        <taxon>Haptophyta</taxon>
        <taxon>Prymnesiophyceae</taxon>
        <taxon>Isochrysidales</taxon>
        <taxon>Noelaerhabdaceae</taxon>
        <taxon>Emiliania</taxon>
    </lineage>
</organism>
<proteinExistence type="predicted"/>
<dbReference type="GeneID" id="17283973"/>
<accession>A0A0D3KSG6</accession>
<evidence type="ECO:0000313" key="1">
    <source>
        <dbReference type="EnsemblProtists" id="EOD38701"/>
    </source>
</evidence>
<dbReference type="PANTHER" id="PTHR36513:SF1">
    <property type="entry name" value="TRANSMEMBRANE PROTEIN"/>
    <property type="match status" value="1"/>
</dbReference>
<dbReference type="PANTHER" id="PTHR36513">
    <property type="entry name" value="ABC TRANSMEMBRANE TYPE-1 DOMAIN-CONTAINING PROTEIN"/>
    <property type="match status" value="1"/>
</dbReference>
<dbReference type="KEGG" id="ehx:EMIHUDRAFT_50643"/>
<dbReference type="RefSeq" id="XP_005791130.1">
    <property type="nucleotide sequence ID" value="XM_005791073.1"/>
</dbReference>
<dbReference type="AlphaFoldDB" id="A0A0D3KSG6"/>
<dbReference type="HOGENOM" id="CLU_2820494_0_0_1"/>